<dbReference type="InterPro" id="IPR036770">
    <property type="entry name" value="Ankyrin_rpt-contain_sf"/>
</dbReference>
<evidence type="ECO:0000256" key="2">
    <source>
        <dbReference type="ARBA" id="ARBA00023043"/>
    </source>
</evidence>
<evidence type="ECO:0000313" key="5">
    <source>
        <dbReference type="Proteomes" id="UP001281614"/>
    </source>
</evidence>
<dbReference type="PANTHER" id="PTHR24198:SF165">
    <property type="entry name" value="ANKYRIN REPEAT-CONTAINING PROTEIN-RELATED"/>
    <property type="match status" value="1"/>
</dbReference>
<protein>
    <submittedName>
        <fullName evidence="4">Ankyrin unc44</fullName>
    </submittedName>
</protein>
<sequence>MASEDELQEAAICLAGRALFYYACEAGNLEGLKIFLIKRPYLNISALHEWTMTEWKTPLQPAVSAGHFQVVAFLLSLRVDLETRCNPWEPYTALHFAAESSSPEMVRLLLDDGADTHAAFGSFDGDTGPAAFLSLRYTHPLGGILAVEQKHYDTIDIFLELGHDINTPGSTCGQGSLIERAVRCNSPDLVKWLVDRGAAPTNDLVRLSKNISWSNSRRMKRIAEERGLTEEYRGDDRTFRYLVEELGLRDEGDE</sequence>
<accession>A0AAE0DGN0</accession>
<dbReference type="PROSITE" id="PS50297">
    <property type="entry name" value="ANK_REP_REGION"/>
    <property type="match status" value="1"/>
</dbReference>
<dbReference type="Pfam" id="PF12796">
    <property type="entry name" value="Ank_2"/>
    <property type="match status" value="1"/>
</dbReference>
<dbReference type="PANTHER" id="PTHR24198">
    <property type="entry name" value="ANKYRIN REPEAT AND PROTEIN KINASE DOMAIN-CONTAINING PROTEIN"/>
    <property type="match status" value="1"/>
</dbReference>
<keyword evidence="1" id="KW-0677">Repeat</keyword>
<dbReference type="EMBL" id="VYYT01000002">
    <property type="protein sequence ID" value="KAK2779678.1"/>
    <property type="molecule type" value="Genomic_DNA"/>
</dbReference>
<dbReference type="InterPro" id="IPR002110">
    <property type="entry name" value="Ankyrin_rpt"/>
</dbReference>
<proteinExistence type="predicted"/>
<feature type="repeat" description="ANK" evidence="3">
    <location>
        <begin position="54"/>
        <end position="86"/>
    </location>
</feature>
<dbReference type="Proteomes" id="UP001281614">
    <property type="component" value="Unassembled WGS sequence"/>
</dbReference>
<dbReference type="PROSITE" id="PS50088">
    <property type="entry name" value="ANK_REPEAT"/>
    <property type="match status" value="2"/>
</dbReference>
<feature type="repeat" description="ANK" evidence="3">
    <location>
        <begin position="89"/>
        <end position="121"/>
    </location>
</feature>
<dbReference type="AlphaFoldDB" id="A0AAE0DGN0"/>
<reference evidence="4" key="1">
    <citation type="submission" date="2023-02" db="EMBL/GenBank/DDBJ databases">
        <title>Colletotrichum kahawae CIFC_Que2 genome sequencing and assembly.</title>
        <authorList>
            <person name="Baroncelli R."/>
        </authorList>
    </citation>
    <scope>NUCLEOTIDE SEQUENCE</scope>
    <source>
        <strain evidence="4">CIFC_Que2</strain>
    </source>
</reference>
<dbReference type="Gene3D" id="1.25.40.20">
    <property type="entry name" value="Ankyrin repeat-containing domain"/>
    <property type="match status" value="2"/>
</dbReference>
<gene>
    <name evidence="4" type="ORF">CKAH01_03026</name>
</gene>
<organism evidence="4 5">
    <name type="scientific">Colletotrichum kahawae</name>
    <name type="common">Coffee berry disease fungus</name>
    <dbReference type="NCBI Taxonomy" id="34407"/>
    <lineage>
        <taxon>Eukaryota</taxon>
        <taxon>Fungi</taxon>
        <taxon>Dikarya</taxon>
        <taxon>Ascomycota</taxon>
        <taxon>Pezizomycotina</taxon>
        <taxon>Sordariomycetes</taxon>
        <taxon>Hypocreomycetidae</taxon>
        <taxon>Glomerellales</taxon>
        <taxon>Glomerellaceae</taxon>
        <taxon>Colletotrichum</taxon>
        <taxon>Colletotrichum gloeosporioides species complex</taxon>
    </lineage>
</organism>
<name>A0AAE0DGN0_COLKA</name>
<keyword evidence="5" id="KW-1185">Reference proteome</keyword>
<evidence type="ECO:0000256" key="1">
    <source>
        <dbReference type="ARBA" id="ARBA00022737"/>
    </source>
</evidence>
<keyword evidence="2 3" id="KW-0040">ANK repeat</keyword>
<evidence type="ECO:0000313" key="4">
    <source>
        <dbReference type="EMBL" id="KAK2779678.1"/>
    </source>
</evidence>
<dbReference type="SMART" id="SM00248">
    <property type="entry name" value="ANK"/>
    <property type="match status" value="5"/>
</dbReference>
<comment type="caution">
    <text evidence="4">The sequence shown here is derived from an EMBL/GenBank/DDBJ whole genome shotgun (WGS) entry which is preliminary data.</text>
</comment>
<dbReference type="SUPFAM" id="SSF48403">
    <property type="entry name" value="Ankyrin repeat"/>
    <property type="match status" value="1"/>
</dbReference>
<evidence type="ECO:0000256" key="3">
    <source>
        <dbReference type="PROSITE-ProRule" id="PRU00023"/>
    </source>
</evidence>